<keyword evidence="1" id="KW-0812">Transmembrane</keyword>
<keyword evidence="1" id="KW-0472">Membrane</keyword>
<proteinExistence type="predicted"/>
<accession>A0AAP7GY02</accession>
<protein>
    <submittedName>
        <fullName evidence="2">Uncharacterized protein</fullName>
    </submittedName>
</protein>
<dbReference type="EMBL" id="MAQE01000016">
    <property type="protein sequence ID" value="OBY50412.1"/>
    <property type="molecule type" value="Genomic_DNA"/>
</dbReference>
<feature type="transmembrane region" description="Helical" evidence="1">
    <location>
        <begin position="330"/>
        <end position="355"/>
    </location>
</feature>
<comment type="caution">
    <text evidence="2">The sequence shown here is derived from an EMBL/GenBank/DDBJ whole genome shotgun (WGS) entry which is preliminary data.</text>
</comment>
<evidence type="ECO:0000313" key="3">
    <source>
        <dbReference type="Proteomes" id="UP000092746"/>
    </source>
</evidence>
<evidence type="ECO:0000256" key="1">
    <source>
        <dbReference type="SAM" id="Phobius"/>
    </source>
</evidence>
<name>A0AAP7GY02_AGGAP</name>
<organism evidence="2 3">
    <name type="scientific">Aggregatibacter aphrophilus</name>
    <name type="common">Haemophilus aphrophilus</name>
    <dbReference type="NCBI Taxonomy" id="732"/>
    <lineage>
        <taxon>Bacteria</taxon>
        <taxon>Pseudomonadati</taxon>
        <taxon>Pseudomonadota</taxon>
        <taxon>Gammaproteobacteria</taxon>
        <taxon>Pasteurellales</taxon>
        <taxon>Pasteurellaceae</taxon>
        <taxon>Aggregatibacter</taxon>
    </lineage>
</organism>
<reference evidence="2 3" key="1">
    <citation type="submission" date="2016-06" db="EMBL/GenBank/DDBJ databases">
        <title>Simultaneous identification of Haemophilus influenzae and Haemophilus haemolyticus using TaqMan real-time PCR.</title>
        <authorList>
            <person name="Price E.P."/>
            <person name="Sarovich D.S."/>
            <person name="Harris T."/>
            <person name="Spargo J.C."/>
            <person name="Nosworthy E."/>
            <person name="Beissbarth J."/>
            <person name="Smith-Vaughan H."/>
        </authorList>
    </citation>
    <scope>NUCLEOTIDE SEQUENCE [LARGE SCALE GENOMIC DNA]</scope>
    <source>
        <strain evidence="2 3">ATCC 7901</strain>
    </source>
</reference>
<evidence type="ECO:0000313" key="2">
    <source>
        <dbReference type="EMBL" id="OBY50412.1"/>
    </source>
</evidence>
<dbReference type="Proteomes" id="UP000092746">
    <property type="component" value="Unassembled WGS sequence"/>
</dbReference>
<sequence length="515" mass="59272">MSTRKDKLEKNILPVWEEISSKIKSVSTVGLSTADRDEIAHFKKVFAYIYEMLKSIDPDFIPIRAIESTLSPLQNISNYLDAYLSSLNINYIININDDYLDTLLRDLMPFFFYKGNISSSLKKSLNEYSEVVSEHTNSYLSKVKETSNVAENILNNLESVSRDLTKRQERFSEFTNDIFENNGIKDKIYELVKDFSEKNENMNKLYQNIFDEDNGMAIEIKNYLSDGKNQNKELHDLKNNSSQIIDELTEFHESVFGTKDKNGELKGGLKNELLERKSELDKFKIEQQKRYSELNTQIESLLPGATSAGLSSAYRSMHDKFSKEVKDYGMYFYISISILLAIIVIVNIPSISSYISSLFQYDVSKDSIIDSLKVIIPYGIFTLDGKELSLGNKAISILDSLIYKLPFILPAIWVALFVSRRRNEAQRLAQEYAHKEALAKSYESYKQQIEKLSEVEQNKLLPVLMEIMLKAIALNPAETLDKNHKEPTPIEEVIKKKEFWDFIEKIKSLVPIKKA</sequence>
<feature type="transmembrane region" description="Helical" evidence="1">
    <location>
        <begin position="401"/>
        <end position="418"/>
    </location>
</feature>
<dbReference type="AlphaFoldDB" id="A0AAP7GY02"/>
<dbReference type="RefSeq" id="WP_065295655.1">
    <property type="nucleotide sequence ID" value="NZ_MAQE01000016.1"/>
</dbReference>
<gene>
    <name evidence="2" type="ORF">BBB52_08535</name>
</gene>
<keyword evidence="1" id="KW-1133">Transmembrane helix</keyword>